<feature type="transmembrane region" description="Helical" evidence="1">
    <location>
        <begin position="55"/>
        <end position="76"/>
    </location>
</feature>
<feature type="transmembrane region" description="Helical" evidence="1">
    <location>
        <begin position="115"/>
        <end position="140"/>
    </location>
</feature>
<feature type="transmembrane region" description="Helical" evidence="1">
    <location>
        <begin position="7"/>
        <end position="25"/>
    </location>
</feature>
<dbReference type="RefSeq" id="WP_034807257.1">
    <property type="nucleotide sequence ID" value="NZ_CP073101.1"/>
</dbReference>
<name>A0ABT2L1H8_9BACL</name>
<dbReference type="EMBL" id="JANIEK010000051">
    <property type="protein sequence ID" value="MCT4796164.1"/>
    <property type="molecule type" value="Genomic_DNA"/>
</dbReference>
<accession>A0ABT2L1H8</accession>
<gene>
    <name evidence="2" type="ORF">NQG31_11455</name>
</gene>
<evidence type="ECO:0000313" key="2">
    <source>
        <dbReference type="EMBL" id="MCT4796164.1"/>
    </source>
</evidence>
<dbReference type="Proteomes" id="UP001206821">
    <property type="component" value="Unassembled WGS sequence"/>
</dbReference>
<evidence type="ECO:0000313" key="3">
    <source>
        <dbReference type="Proteomes" id="UP001206821"/>
    </source>
</evidence>
<keyword evidence="1" id="KW-0812">Transmembrane</keyword>
<proteinExistence type="predicted"/>
<keyword evidence="1" id="KW-1133">Transmembrane helix</keyword>
<feature type="transmembrane region" description="Helical" evidence="1">
    <location>
        <begin position="152"/>
        <end position="174"/>
    </location>
</feature>
<comment type="caution">
    <text evidence="2">The sequence shown here is derived from an EMBL/GenBank/DDBJ whole genome shotgun (WGS) entry which is preliminary data.</text>
</comment>
<evidence type="ECO:0000256" key="1">
    <source>
        <dbReference type="SAM" id="Phobius"/>
    </source>
</evidence>
<feature type="transmembrane region" description="Helical" evidence="1">
    <location>
        <begin position="31"/>
        <end position="48"/>
    </location>
</feature>
<reference evidence="2 3" key="1">
    <citation type="submission" date="2022-07" db="EMBL/GenBank/DDBJ databases">
        <title>Genomic and pangenome structural analysis of the polyextremophile Exiguobacterium.</title>
        <authorList>
            <person name="Shen L."/>
        </authorList>
    </citation>
    <scope>NUCLEOTIDE SEQUENCE [LARGE SCALE GENOMIC DNA]</scope>
    <source>
        <strain evidence="2 3">12_1</strain>
    </source>
</reference>
<keyword evidence="1" id="KW-0472">Membrane</keyword>
<organism evidence="2 3">
    <name type="scientific">Exiguobacterium alkaliphilum</name>
    <dbReference type="NCBI Taxonomy" id="1428684"/>
    <lineage>
        <taxon>Bacteria</taxon>
        <taxon>Bacillati</taxon>
        <taxon>Bacillota</taxon>
        <taxon>Bacilli</taxon>
        <taxon>Bacillales</taxon>
        <taxon>Bacillales Family XII. Incertae Sedis</taxon>
        <taxon>Exiguobacterium</taxon>
    </lineage>
</organism>
<sequence length="185" mass="20667">MKTNVYLLSYAPLIGIILFSMSLAIATSEYVIEWLTRIGVYSEVIALLSVQETKVLVLVVFFTIYFMLFSAFKLVADTFNQLGFAFFARETNGSSLHRLKPGATIFLVGSGVSFLFLNSLLAAIAVLLGTFVLYLFYYIWQVSQLMSTFRAIGLLLIQAMMWALLLSGLAWALLRLFNSVGDIIL</sequence>
<keyword evidence="3" id="KW-1185">Reference proteome</keyword>
<dbReference type="Pfam" id="PF17328">
    <property type="entry name" value="DUF5366"/>
    <property type="match status" value="1"/>
</dbReference>
<protein>
    <submittedName>
        <fullName evidence="2">YufK family protein</fullName>
    </submittedName>
</protein>
<dbReference type="InterPro" id="IPR035289">
    <property type="entry name" value="DUF5366"/>
</dbReference>